<accession>A0ABN7ANZ2</accession>
<name>A0ABN7ANZ2_9HEMI</name>
<evidence type="ECO:0000313" key="2">
    <source>
        <dbReference type="Proteomes" id="UP001307889"/>
    </source>
</evidence>
<gene>
    <name evidence="1" type="ORF">NTJ_06752</name>
</gene>
<keyword evidence="2" id="KW-1185">Reference proteome</keyword>
<sequence length="87" mass="8897">MLTTEAKDSEEKIARRTCHLERCTTHCRAAIAHSAVVRSQGANRDSGQFGAGGPNGVGNRMLVAGDAASLPLLSSTARAAGGTCGRS</sequence>
<dbReference type="EMBL" id="AP028912">
    <property type="protein sequence ID" value="BES93943.1"/>
    <property type="molecule type" value="Genomic_DNA"/>
</dbReference>
<evidence type="ECO:0000313" key="1">
    <source>
        <dbReference type="EMBL" id="BES93943.1"/>
    </source>
</evidence>
<reference evidence="1 2" key="1">
    <citation type="submission" date="2023-09" db="EMBL/GenBank/DDBJ databases">
        <title>Nesidiocoris tenuis whole genome shotgun sequence.</title>
        <authorList>
            <person name="Shibata T."/>
            <person name="Shimoda M."/>
            <person name="Kobayashi T."/>
            <person name="Uehara T."/>
        </authorList>
    </citation>
    <scope>NUCLEOTIDE SEQUENCE [LARGE SCALE GENOMIC DNA]</scope>
    <source>
        <strain evidence="1 2">Japan</strain>
    </source>
</reference>
<proteinExistence type="predicted"/>
<organism evidence="1 2">
    <name type="scientific">Nesidiocoris tenuis</name>
    <dbReference type="NCBI Taxonomy" id="355587"/>
    <lineage>
        <taxon>Eukaryota</taxon>
        <taxon>Metazoa</taxon>
        <taxon>Ecdysozoa</taxon>
        <taxon>Arthropoda</taxon>
        <taxon>Hexapoda</taxon>
        <taxon>Insecta</taxon>
        <taxon>Pterygota</taxon>
        <taxon>Neoptera</taxon>
        <taxon>Paraneoptera</taxon>
        <taxon>Hemiptera</taxon>
        <taxon>Heteroptera</taxon>
        <taxon>Panheteroptera</taxon>
        <taxon>Cimicomorpha</taxon>
        <taxon>Miridae</taxon>
        <taxon>Dicyphina</taxon>
        <taxon>Nesidiocoris</taxon>
    </lineage>
</organism>
<dbReference type="Proteomes" id="UP001307889">
    <property type="component" value="Chromosome 4"/>
</dbReference>
<protein>
    <submittedName>
        <fullName evidence="1">Uncharacterized protein</fullName>
    </submittedName>
</protein>